<gene>
    <name evidence="2" type="ORF">B0T23DRAFT_435801</name>
</gene>
<accession>A0AAJ0IHE2</accession>
<sequence length="274" mass="30463">MAIEPARSALSTWLAGCWPQPLKEETQPPCCRQGRLAAFPENRLQRTGHPQISLAVQNPEKGSMTVAVSRRVDNFLIDVCVFPFHRLNERNRKLGQGRTSGFGREDDGPLTSNINHTHEPWEGQDGRIMTPWSHMQLLRSSTGSDKTAFRIMSTSFRRLRKKELYPEYQLQPDHIHLRLSTFTKTSPYRQMSAIHAGLSGLVAPTDHAAILFVQQATQARCASKASSGVSSVGFTQASMSARGFHFGKHPEAVPPMMVCNERGRIVASNTVLGD</sequence>
<proteinExistence type="predicted"/>
<feature type="compositionally biased region" description="Basic and acidic residues" evidence="1">
    <location>
        <begin position="116"/>
        <end position="125"/>
    </location>
</feature>
<evidence type="ECO:0000313" key="2">
    <source>
        <dbReference type="EMBL" id="KAK3500314.1"/>
    </source>
</evidence>
<reference evidence="2 3" key="1">
    <citation type="journal article" date="2023" name="Mol. Phylogenet. Evol.">
        <title>Genome-scale phylogeny and comparative genomics of the fungal order Sordariales.</title>
        <authorList>
            <person name="Hensen N."/>
            <person name="Bonometti L."/>
            <person name="Westerberg I."/>
            <person name="Brannstrom I.O."/>
            <person name="Guillou S."/>
            <person name="Cros-Aarteil S."/>
            <person name="Calhoun S."/>
            <person name="Haridas S."/>
            <person name="Kuo A."/>
            <person name="Mondo S."/>
            <person name="Pangilinan J."/>
            <person name="Riley R."/>
            <person name="LaButti K."/>
            <person name="Andreopoulos B."/>
            <person name="Lipzen A."/>
            <person name="Chen C."/>
            <person name="Yan M."/>
            <person name="Daum C."/>
            <person name="Ng V."/>
            <person name="Clum A."/>
            <person name="Steindorff A."/>
            <person name="Ohm R.A."/>
            <person name="Martin F."/>
            <person name="Silar P."/>
            <person name="Natvig D.O."/>
            <person name="Lalanne C."/>
            <person name="Gautier V."/>
            <person name="Ament-Velasquez S.L."/>
            <person name="Kruys A."/>
            <person name="Hutchinson M.I."/>
            <person name="Powell A.J."/>
            <person name="Barry K."/>
            <person name="Miller A.N."/>
            <person name="Grigoriev I.V."/>
            <person name="Debuchy R."/>
            <person name="Gladieux P."/>
            <person name="Hiltunen Thoren M."/>
            <person name="Johannesson H."/>
        </authorList>
    </citation>
    <scope>NUCLEOTIDE SEQUENCE [LARGE SCALE GENOMIC DNA]</scope>
    <source>
        <strain evidence="2 3">FGSC 10403</strain>
    </source>
</reference>
<feature type="region of interest" description="Disordered" evidence="1">
    <location>
        <begin position="95"/>
        <end position="125"/>
    </location>
</feature>
<comment type="caution">
    <text evidence="2">The sequence shown here is derived from an EMBL/GenBank/DDBJ whole genome shotgun (WGS) entry which is preliminary data.</text>
</comment>
<name>A0AAJ0IHE2_9PEZI</name>
<dbReference type="GeneID" id="87878165"/>
<evidence type="ECO:0000256" key="1">
    <source>
        <dbReference type="SAM" id="MobiDB-lite"/>
    </source>
</evidence>
<dbReference type="EMBL" id="JAULSX010000001">
    <property type="protein sequence ID" value="KAK3500314.1"/>
    <property type="molecule type" value="Genomic_DNA"/>
</dbReference>
<evidence type="ECO:0000313" key="3">
    <source>
        <dbReference type="Proteomes" id="UP001285908"/>
    </source>
</evidence>
<organism evidence="2 3">
    <name type="scientific">Neurospora hispaniola</name>
    <dbReference type="NCBI Taxonomy" id="588809"/>
    <lineage>
        <taxon>Eukaryota</taxon>
        <taxon>Fungi</taxon>
        <taxon>Dikarya</taxon>
        <taxon>Ascomycota</taxon>
        <taxon>Pezizomycotina</taxon>
        <taxon>Sordariomycetes</taxon>
        <taxon>Sordariomycetidae</taxon>
        <taxon>Sordariales</taxon>
        <taxon>Sordariaceae</taxon>
        <taxon>Neurospora</taxon>
    </lineage>
</organism>
<dbReference type="AlphaFoldDB" id="A0AAJ0IHE2"/>
<dbReference type="Proteomes" id="UP001285908">
    <property type="component" value="Unassembled WGS sequence"/>
</dbReference>
<protein>
    <submittedName>
        <fullName evidence="2">Uncharacterized protein</fullName>
    </submittedName>
</protein>
<dbReference type="RefSeq" id="XP_062697947.1">
    <property type="nucleotide sequence ID" value="XM_062840543.1"/>
</dbReference>
<keyword evidence="3" id="KW-1185">Reference proteome</keyword>